<organism evidence="2 3">
    <name type="scientific">Mycena sanguinolenta</name>
    <dbReference type="NCBI Taxonomy" id="230812"/>
    <lineage>
        <taxon>Eukaryota</taxon>
        <taxon>Fungi</taxon>
        <taxon>Dikarya</taxon>
        <taxon>Basidiomycota</taxon>
        <taxon>Agaricomycotina</taxon>
        <taxon>Agaricomycetes</taxon>
        <taxon>Agaricomycetidae</taxon>
        <taxon>Agaricales</taxon>
        <taxon>Marasmiineae</taxon>
        <taxon>Mycenaceae</taxon>
        <taxon>Mycena</taxon>
    </lineage>
</organism>
<dbReference type="Proteomes" id="UP000623467">
    <property type="component" value="Unassembled WGS sequence"/>
</dbReference>
<evidence type="ECO:0000313" key="2">
    <source>
        <dbReference type="EMBL" id="KAF7341755.1"/>
    </source>
</evidence>
<feature type="region of interest" description="Disordered" evidence="1">
    <location>
        <begin position="152"/>
        <end position="179"/>
    </location>
</feature>
<feature type="compositionally biased region" description="Low complexity" evidence="1">
    <location>
        <begin position="37"/>
        <end position="53"/>
    </location>
</feature>
<feature type="region of interest" description="Disordered" evidence="1">
    <location>
        <begin position="15"/>
        <end position="53"/>
    </location>
</feature>
<sequence length="341" mass="36606">MRAVSFTISPMLSECTPHGHRHRRARLHGHMPRRDATLAPTRKPRAAPTAAPEGAAPSLWVLRQCKLADWPVALVPKGPQAGDAVPSTVPPAPTHDASRHTRRTPPVFPVTTNSITTPQRIAPLSPSALCIPAPRSHRTRCLRHGLRSQGKGVATPFALPPLGKASRSRRPRVHPRAPYTGTVEVPPCLHRRRILRMYLVPLRPQQQHLHSQYQQPHDLMVETSACATVALVSPHARRSLATALLLPHARPPSPLVVTAAAVPLPAPTSAALPLPAAPWPAPPPVPPSALPLSSSPQTGHAHPHPYLCFSALEPVAAPGLALSPPPTAAPYIDQRIWLGQV</sequence>
<reference evidence="2" key="1">
    <citation type="submission" date="2020-05" db="EMBL/GenBank/DDBJ databases">
        <title>Mycena genomes resolve the evolution of fungal bioluminescence.</title>
        <authorList>
            <person name="Tsai I.J."/>
        </authorList>
    </citation>
    <scope>NUCLEOTIDE SEQUENCE</scope>
    <source>
        <strain evidence="2">160909Yilan</strain>
    </source>
</reference>
<name>A0A8H7CL82_9AGAR</name>
<gene>
    <name evidence="2" type="ORF">MSAN_02074300</name>
</gene>
<feature type="compositionally biased region" description="Basic residues" evidence="1">
    <location>
        <begin position="166"/>
        <end position="175"/>
    </location>
</feature>
<accession>A0A8H7CL82</accession>
<evidence type="ECO:0000313" key="3">
    <source>
        <dbReference type="Proteomes" id="UP000623467"/>
    </source>
</evidence>
<keyword evidence="3" id="KW-1185">Reference proteome</keyword>
<evidence type="ECO:0000256" key="1">
    <source>
        <dbReference type="SAM" id="MobiDB-lite"/>
    </source>
</evidence>
<dbReference type="AlphaFoldDB" id="A0A8H7CL82"/>
<dbReference type="EMBL" id="JACAZH010000027">
    <property type="protein sequence ID" value="KAF7341755.1"/>
    <property type="molecule type" value="Genomic_DNA"/>
</dbReference>
<proteinExistence type="predicted"/>
<protein>
    <submittedName>
        <fullName evidence="2">Uncharacterized protein</fullName>
    </submittedName>
</protein>
<feature type="region of interest" description="Disordered" evidence="1">
    <location>
        <begin position="79"/>
        <end position="113"/>
    </location>
</feature>
<feature type="compositionally biased region" description="Basic residues" evidence="1">
    <location>
        <begin position="18"/>
        <end position="31"/>
    </location>
</feature>
<comment type="caution">
    <text evidence="2">The sequence shown here is derived from an EMBL/GenBank/DDBJ whole genome shotgun (WGS) entry which is preliminary data.</text>
</comment>